<dbReference type="AlphaFoldDB" id="A0A366F435"/>
<dbReference type="RefSeq" id="WP_170153308.1">
    <property type="nucleotide sequence ID" value="NZ_QNRK01000025.1"/>
</dbReference>
<protein>
    <submittedName>
        <fullName evidence="1">Uncharacterized protein</fullName>
    </submittedName>
</protein>
<comment type="caution">
    <text evidence="1">The sequence shown here is derived from an EMBL/GenBank/DDBJ whole genome shotgun (WGS) entry which is preliminary data.</text>
</comment>
<keyword evidence="2" id="KW-1185">Reference proteome</keyword>
<accession>A0A366F435</accession>
<dbReference type="EMBL" id="QNRK01000025">
    <property type="protein sequence ID" value="RBP08529.1"/>
    <property type="molecule type" value="Genomic_DNA"/>
</dbReference>
<organism evidence="1 2">
    <name type="scientific">Roseiarcus fermentans</name>
    <dbReference type="NCBI Taxonomy" id="1473586"/>
    <lineage>
        <taxon>Bacteria</taxon>
        <taxon>Pseudomonadati</taxon>
        <taxon>Pseudomonadota</taxon>
        <taxon>Alphaproteobacteria</taxon>
        <taxon>Hyphomicrobiales</taxon>
        <taxon>Roseiarcaceae</taxon>
        <taxon>Roseiarcus</taxon>
    </lineage>
</organism>
<dbReference type="Proteomes" id="UP000253529">
    <property type="component" value="Unassembled WGS sequence"/>
</dbReference>
<evidence type="ECO:0000313" key="2">
    <source>
        <dbReference type="Proteomes" id="UP000253529"/>
    </source>
</evidence>
<evidence type="ECO:0000313" key="1">
    <source>
        <dbReference type="EMBL" id="RBP08529.1"/>
    </source>
</evidence>
<proteinExistence type="predicted"/>
<reference evidence="1 2" key="1">
    <citation type="submission" date="2018-06" db="EMBL/GenBank/DDBJ databases">
        <title>Genomic Encyclopedia of Type Strains, Phase IV (KMG-IV): sequencing the most valuable type-strain genomes for metagenomic binning, comparative biology and taxonomic classification.</title>
        <authorList>
            <person name="Goeker M."/>
        </authorList>
    </citation>
    <scope>NUCLEOTIDE SEQUENCE [LARGE SCALE GENOMIC DNA]</scope>
    <source>
        <strain evidence="1 2">DSM 24875</strain>
    </source>
</reference>
<sequence length="118" mass="11771">MALPGVHVVRRRAAPQCAARASDAPRSAARAAGLAWAKSGRATAGRFARVAEIGPAQIAGGALAALRAAEGPRPTDEALAALIGVAPADLSDPFAHAFLAGVEDLVAVVLDRLGAKCA</sequence>
<gene>
    <name evidence="1" type="ORF">DFR50_12510</name>
</gene>
<name>A0A366F435_9HYPH</name>